<comment type="caution">
    <text evidence="1">The sequence shown here is derived from an EMBL/GenBank/DDBJ whole genome shotgun (WGS) entry which is preliminary data.</text>
</comment>
<reference evidence="2" key="1">
    <citation type="journal article" date="2016" name="Nat. Biotechnol.">
        <title>Sequencing wild and cultivated cassava and related species reveals extensive interspecific hybridization and genetic diversity.</title>
        <authorList>
            <person name="Bredeson J.V."/>
            <person name="Lyons J.B."/>
            <person name="Prochnik S.E."/>
            <person name="Wu G.A."/>
            <person name="Ha C.M."/>
            <person name="Edsinger-Gonzales E."/>
            <person name="Grimwood J."/>
            <person name="Schmutz J."/>
            <person name="Rabbi I.Y."/>
            <person name="Egesi C."/>
            <person name="Nauluvula P."/>
            <person name="Lebot V."/>
            <person name="Ndunguru J."/>
            <person name="Mkamilo G."/>
            <person name="Bart R.S."/>
            <person name="Setter T.L."/>
            <person name="Gleadow R.M."/>
            <person name="Kulakow P."/>
            <person name="Ferguson M.E."/>
            <person name="Rounsley S."/>
            <person name="Rokhsar D.S."/>
        </authorList>
    </citation>
    <scope>NUCLEOTIDE SEQUENCE [LARGE SCALE GENOMIC DNA]</scope>
    <source>
        <strain evidence="2">cv. AM560-2</strain>
    </source>
</reference>
<accession>A0ACB7ICG2</accession>
<evidence type="ECO:0000313" key="1">
    <source>
        <dbReference type="EMBL" id="KAG8661899.1"/>
    </source>
</evidence>
<name>A0ACB7ICG2_MANES</name>
<protein>
    <submittedName>
        <fullName evidence="1">Uncharacterized protein</fullName>
    </submittedName>
</protein>
<proteinExistence type="predicted"/>
<gene>
    <name evidence="1" type="ORF">MANES_01G047820v8</name>
</gene>
<dbReference type="EMBL" id="CM004387">
    <property type="protein sequence ID" value="KAG8661899.1"/>
    <property type="molecule type" value="Genomic_DNA"/>
</dbReference>
<organism evidence="1 2">
    <name type="scientific">Manihot esculenta</name>
    <name type="common">Cassava</name>
    <name type="synonym">Jatropha manihot</name>
    <dbReference type="NCBI Taxonomy" id="3983"/>
    <lineage>
        <taxon>Eukaryota</taxon>
        <taxon>Viridiplantae</taxon>
        <taxon>Streptophyta</taxon>
        <taxon>Embryophyta</taxon>
        <taxon>Tracheophyta</taxon>
        <taxon>Spermatophyta</taxon>
        <taxon>Magnoliopsida</taxon>
        <taxon>eudicotyledons</taxon>
        <taxon>Gunneridae</taxon>
        <taxon>Pentapetalae</taxon>
        <taxon>rosids</taxon>
        <taxon>fabids</taxon>
        <taxon>Malpighiales</taxon>
        <taxon>Euphorbiaceae</taxon>
        <taxon>Crotonoideae</taxon>
        <taxon>Manihoteae</taxon>
        <taxon>Manihot</taxon>
    </lineage>
</organism>
<keyword evidence="2" id="KW-1185">Reference proteome</keyword>
<evidence type="ECO:0000313" key="2">
    <source>
        <dbReference type="Proteomes" id="UP000091857"/>
    </source>
</evidence>
<dbReference type="Proteomes" id="UP000091857">
    <property type="component" value="Chromosome 1"/>
</dbReference>
<sequence length="571" mass="62163">MTLNLGSPWRSRLSYPPHLPKLSESSPKSNFALLSLLLAASAGFKNSIHSSSRAFTARASLSEGNSVPELLLSDDEELLSRVSAAKDANEALEIIADISNTGSGVVGISDCCRIITAALERNNAELALSVFYAMRSSLDQGVSENGPVIERWKWSRPDVSVYIALVQGLASSLKVSDALKTIDYICRVGVSPGEEVPFGKVVRCPTCMVAVAVAQPQHGIQIASCAECRYQYELVSGDIITINSEEISKDLPAWEKGLRFLQLMNRSIPAAVHSIVVQTPSGMARTHRFATETVDLPAQEGERVTIASAPSDVYRSVGPFKFSPKAPNTYNGEPLCLTNHRNGRESLLLRAPVKDGKISLLNPTVLIPLLAVLATGDAASGIIDPSLPQFLSVAAIASLGVGATLNTLILPQLNQLPQRSVDAVAIKQQLLSQYDVLQSRIKDLKEAAEKEVWLLARMCQLENKILAVGEPAYRARRTRVKKVREGLESSLKGRIELIDSYARISSMIEIEVEMDSDVLAAESVSDAESIGKQIEQIMELENLEERWRLQAEANDEAERLLSSQQIPTERV</sequence>